<evidence type="ECO:0000256" key="9">
    <source>
        <dbReference type="ARBA" id="ARBA00022801"/>
    </source>
</evidence>
<feature type="binding site" evidence="17">
    <location>
        <position position="7"/>
    </location>
    <ligand>
        <name>a divalent metal cation</name>
        <dbReference type="ChEBI" id="CHEBI:60240"/>
        <label>1</label>
        <note>catalytic</note>
    </ligand>
</feature>
<evidence type="ECO:0000256" key="15">
    <source>
        <dbReference type="PIRSR" id="PIRSR606309-1"/>
    </source>
</evidence>
<evidence type="ECO:0000256" key="11">
    <source>
        <dbReference type="ARBA" id="ARBA00022842"/>
    </source>
</evidence>
<dbReference type="GO" id="GO:0008408">
    <property type="term" value="F:3'-5' exonuclease activity"/>
    <property type="evidence" value="ECO:0007669"/>
    <property type="project" value="TreeGrafter"/>
</dbReference>
<comment type="catalytic activity">
    <reaction evidence="14 18">
        <text>DNA(n) + a 2'-deoxyribonucleoside 5'-triphosphate = DNA(n+1) + diphosphate</text>
        <dbReference type="Rhea" id="RHEA:22508"/>
        <dbReference type="Rhea" id="RHEA-COMP:17339"/>
        <dbReference type="Rhea" id="RHEA-COMP:17340"/>
        <dbReference type="ChEBI" id="CHEBI:33019"/>
        <dbReference type="ChEBI" id="CHEBI:61560"/>
        <dbReference type="ChEBI" id="CHEBI:173112"/>
        <dbReference type="EC" id="2.7.7.7"/>
    </reaction>
</comment>
<dbReference type="AlphaFoldDB" id="A0A839IMD4"/>
<protein>
    <recommendedName>
        <fullName evidence="3 18">DNA polymerase III subunit epsilon</fullName>
        <ecNumber evidence="2 18">2.7.7.7</ecNumber>
    </recommendedName>
</protein>
<feature type="binding site" evidence="16">
    <location>
        <position position="52"/>
    </location>
    <ligand>
        <name>substrate</name>
    </ligand>
</feature>
<keyword evidence="7 18" id="KW-0540">Nuclease</keyword>
<keyword evidence="12 18" id="KW-0239">DNA-directed DNA polymerase</keyword>
<dbReference type="GO" id="GO:0005829">
    <property type="term" value="C:cytosol"/>
    <property type="evidence" value="ECO:0007669"/>
    <property type="project" value="TreeGrafter"/>
</dbReference>
<dbReference type="EMBL" id="JACJFM010000004">
    <property type="protein sequence ID" value="MBB1485864.1"/>
    <property type="molecule type" value="Genomic_DNA"/>
</dbReference>
<gene>
    <name evidence="18 20" type="primary">dnaQ</name>
    <name evidence="20" type="ORF">H4O21_04460</name>
</gene>
<dbReference type="InterPro" id="IPR013520">
    <property type="entry name" value="Ribonucl_H"/>
</dbReference>
<proteinExistence type="predicted"/>
<evidence type="ECO:0000256" key="3">
    <source>
        <dbReference type="ARBA" id="ARBA00020352"/>
    </source>
</evidence>
<dbReference type="CDD" id="cd06131">
    <property type="entry name" value="DNA_pol_III_epsilon_Ecoli_like"/>
    <property type="match status" value="1"/>
</dbReference>
<keyword evidence="13 17" id="KW-0464">Manganese</keyword>
<dbReference type="SUPFAM" id="SSF53098">
    <property type="entry name" value="Ribonuclease H-like"/>
    <property type="match status" value="1"/>
</dbReference>
<dbReference type="SMART" id="SM00479">
    <property type="entry name" value="EXOIII"/>
    <property type="match status" value="1"/>
</dbReference>
<evidence type="ECO:0000256" key="4">
    <source>
        <dbReference type="ARBA" id="ARBA00022679"/>
    </source>
</evidence>
<evidence type="ECO:0000256" key="17">
    <source>
        <dbReference type="PIRSR" id="PIRSR606309-3"/>
    </source>
</evidence>
<dbReference type="NCBIfam" id="TIGR01406">
    <property type="entry name" value="dnaQ_proteo"/>
    <property type="match status" value="1"/>
</dbReference>
<comment type="function">
    <text evidence="18">DNA polymerase III is a complex, multichain enzyme responsible for most of the replicative synthesis in bacteria. The epsilon subunit contain the editing function and is a proofreading 3'-5' exonuclease.</text>
</comment>
<evidence type="ECO:0000256" key="1">
    <source>
        <dbReference type="ARBA" id="ARBA00001936"/>
    </source>
</evidence>
<comment type="caution">
    <text evidence="20">The sequence shown here is derived from an EMBL/GenBank/DDBJ whole genome shotgun (WGS) entry which is preliminary data.</text>
</comment>
<evidence type="ECO:0000313" key="20">
    <source>
        <dbReference type="EMBL" id="MBB1485864.1"/>
    </source>
</evidence>
<keyword evidence="10 18" id="KW-0269">Exonuclease</keyword>
<comment type="subunit">
    <text evidence="18">DNA polymerase III contains a core (composed of alpha, epsilon and theta chains) that associates with a tau subunit. This core dimerizes to form the POLIII' complex. PolIII' associates with the gamma complex (composed of gamma, delta, delta', psi and chi chains) and with the beta chain to form the complete DNA polymerase III complex.</text>
</comment>
<evidence type="ECO:0000256" key="5">
    <source>
        <dbReference type="ARBA" id="ARBA00022695"/>
    </source>
</evidence>
<evidence type="ECO:0000256" key="16">
    <source>
        <dbReference type="PIRSR" id="PIRSR606309-2"/>
    </source>
</evidence>
<feature type="binding site" evidence="16">
    <location>
        <position position="57"/>
    </location>
    <ligand>
        <name>substrate</name>
    </ligand>
</feature>
<evidence type="ECO:0000256" key="10">
    <source>
        <dbReference type="ARBA" id="ARBA00022839"/>
    </source>
</evidence>
<keyword evidence="5 18" id="KW-0548">Nucleotidyltransferase</keyword>
<keyword evidence="11 17" id="KW-0460">Magnesium</keyword>
<dbReference type="PANTHER" id="PTHR30231">
    <property type="entry name" value="DNA POLYMERASE III SUBUNIT EPSILON"/>
    <property type="match status" value="1"/>
</dbReference>
<dbReference type="EC" id="2.7.7.7" evidence="2 18"/>
<reference evidence="20 21" key="1">
    <citation type="submission" date="2020-08" db="EMBL/GenBank/DDBJ databases">
        <title>Oceanospirillum sp. nov. isolated from marine sediment.</title>
        <authorList>
            <person name="Ji X."/>
        </authorList>
    </citation>
    <scope>NUCLEOTIDE SEQUENCE [LARGE SCALE GENOMIC DNA]</scope>
    <source>
        <strain evidence="20 21">D5</strain>
    </source>
</reference>
<dbReference type="NCBIfam" id="TIGR00573">
    <property type="entry name" value="dnaq"/>
    <property type="match status" value="1"/>
</dbReference>
<keyword evidence="4 18" id="KW-0808">Transferase</keyword>
<evidence type="ECO:0000256" key="12">
    <source>
        <dbReference type="ARBA" id="ARBA00022932"/>
    </source>
</evidence>
<dbReference type="FunFam" id="3.30.420.10:FF:000012">
    <property type="entry name" value="DNA polymerase III subunit epsilon"/>
    <property type="match status" value="1"/>
</dbReference>
<comment type="cofactor">
    <cofactor evidence="1 18">
        <name>Mn(2+)</name>
        <dbReference type="ChEBI" id="CHEBI:29035"/>
    </cofactor>
</comment>
<evidence type="ECO:0000313" key="21">
    <source>
        <dbReference type="Proteomes" id="UP000565262"/>
    </source>
</evidence>
<feature type="binding site" evidence="16">
    <location>
        <position position="7"/>
    </location>
    <ligand>
        <name>substrate</name>
    </ligand>
</feature>
<dbReference type="GO" id="GO:0046872">
    <property type="term" value="F:metal ion binding"/>
    <property type="evidence" value="ECO:0007669"/>
    <property type="project" value="UniProtKB-KW"/>
</dbReference>
<feature type="active site" description="Proton acceptor" evidence="15">
    <location>
        <position position="157"/>
    </location>
</feature>
<dbReference type="Gene3D" id="3.30.420.10">
    <property type="entry name" value="Ribonuclease H-like superfamily/Ribonuclease H"/>
    <property type="match status" value="1"/>
</dbReference>
<organism evidence="20 21">
    <name type="scientific">Oceanospirillum sediminis</name>
    <dbReference type="NCBI Taxonomy" id="2760088"/>
    <lineage>
        <taxon>Bacteria</taxon>
        <taxon>Pseudomonadati</taxon>
        <taxon>Pseudomonadota</taxon>
        <taxon>Gammaproteobacteria</taxon>
        <taxon>Oceanospirillales</taxon>
        <taxon>Oceanospirillaceae</taxon>
        <taxon>Oceanospirillum</taxon>
    </lineage>
</organism>
<evidence type="ECO:0000256" key="14">
    <source>
        <dbReference type="ARBA" id="ARBA00049244"/>
    </source>
</evidence>
<keyword evidence="8 17" id="KW-0479">Metal-binding</keyword>
<dbReference type="InterPro" id="IPR012337">
    <property type="entry name" value="RNaseH-like_sf"/>
</dbReference>
<evidence type="ECO:0000256" key="13">
    <source>
        <dbReference type="ARBA" id="ARBA00023211"/>
    </source>
</evidence>
<name>A0A839IMD4_9GAMM</name>
<dbReference type="Pfam" id="PF00929">
    <property type="entry name" value="RNase_T"/>
    <property type="match status" value="1"/>
</dbReference>
<feature type="binding site" evidence="17">
    <location>
        <position position="162"/>
    </location>
    <ligand>
        <name>a divalent metal cation</name>
        <dbReference type="ChEBI" id="CHEBI:60240"/>
        <label>1</label>
        <note>catalytic</note>
    </ligand>
</feature>
<evidence type="ECO:0000256" key="8">
    <source>
        <dbReference type="ARBA" id="ARBA00022723"/>
    </source>
</evidence>
<keyword evidence="6 18" id="KW-0235">DNA replication</keyword>
<keyword evidence="21" id="KW-1185">Reference proteome</keyword>
<feature type="binding site" evidence="16">
    <location>
        <position position="162"/>
    </location>
    <ligand>
        <name>substrate</name>
    </ligand>
</feature>
<dbReference type="Proteomes" id="UP000565262">
    <property type="component" value="Unassembled WGS sequence"/>
</dbReference>
<feature type="binding site" evidence="16">
    <location>
        <position position="9"/>
    </location>
    <ligand>
        <name>substrate</name>
    </ligand>
</feature>
<dbReference type="InterPro" id="IPR036397">
    <property type="entry name" value="RNaseH_sf"/>
</dbReference>
<dbReference type="GO" id="GO:0003677">
    <property type="term" value="F:DNA binding"/>
    <property type="evidence" value="ECO:0007669"/>
    <property type="project" value="InterPro"/>
</dbReference>
<dbReference type="RefSeq" id="WP_182807652.1">
    <property type="nucleotide sequence ID" value="NZ_JACJFM010000004.1"/>
</dbReference>
<comment type="cofactor">
    <cofactor evidence="17">
        <name>Mg(2+)</name>
        <dbReference type="ChEBI" id="CHEBI:18420"/>
    </cofactor>
    <cofactor evidence="17">
        <name>Mn(2+)</name>
        <dbReference type="ChEBI" id="CHEBI:29035"/>
    </cofactor>
    <text evidence="17">Binds 2 divalent metal cations. Magnesium or manganese.</text>
</comment>
<evidence type="ECO:0000259" key="19">
    <source>
        <dbReference type="SMART" id="SM00479"/>
    </source>
</evidence>
<dbReference type="GO" id="GO:0045004">
    <property type="term" value="P:DNA replication proofreading"/>
    <property type="evidence" value="ECO:0007669"/>
    <property type="project" value="TreeGrafter"/>
</dbReference>
<keyword evidence="9 18" id="KW-0378">Hydrolase</keyword>
<feature type="domain" description="Exonuclease" evidence="19">
    <location>
        <begin position="2"/>
        <end position="179"/>
    </location>
</feature>
<sequence length="235" mass="26388">MRQVVLDTETTGLEPSQGHRIIEIGCVELINRKFTGRTYHQYIKPDRAVDAEAVEVHGITDDFLADKPDFAHVAADFFEFIRGSQLVIHNAPFDVGFINHEFMWLDQAQGTSYGKVEDYCQVLDTLVLSRKMNPGSRHSLDALCKKYGIDNSHRELHGALLDSEILADVYLMMTGGQTALNLASDAESEGEGGEITIRRLATDRRSLPVITADSEEMNRHNEKIEAIDGLWKQLQ</sequence>
<evidence type="ECO:0000256" key="2">
    <source>
        <dbReference type="ARBA" id="ARBA00012417"/>
    </source>
</evidence>
<dbReference type="PANTHER" id="PTHR30231:SF41">
    <property type="entry name" value="DNA POLYMERASE III SUBUNIT EPSILON"/>
    <property type="match status" value="1"/>
</dbReference>
<evidence type="ECO:0000256" key="6">
    <source>
        <dbReference type="ARBA" id="ARBA00022705"/>
    </source>
</evidence>
<evidence type="ECO:0000256" key="7">
    <source>
        <dbReference type="ARBA" id="ARBA00022722"/>
    </source>
</evidence>
<evidence type="ECO:0000256" key="18">
    <source>
        <dbReference type="RuleBase" id="RU364087"/>
    </source>
</evidence>
<accession>A0A839IMD4</accession>
<dbReference type="NCBIfam" id="NF004316">
    <property type="entry name" value="PRK05711.1"/>
    <property type="match status" value="1"/>
</dbReference>
<dbReference type="InterPro" id="IPR006309">
    <property type="entry name" value="DnaQ_proteo"/>
</dbReference>
<feature type="binding site" evidence="17">
    <location>
        <position position="9"/>
    </location>
    <ligand>
        <name>a divalent metal cation</name>
        <dbReference type="ChEBI" id="CHEBI:60240"/>
        <label>1</label>
        <note>catalytic</note>
    </ligand>
</feature>
<dbReference type="GO" id="GO:0003887">
    <property type="term" value="F:DNA-directed DNA polymerase activity"/>
    <property type="evidence" value="ECO:0007669"/>
    <property type="project" value="UniProtKB-KW"/>
</dbReference>
<dbReference type="InterPro" id="IPR006054">
    <property type="entry name" value="DnaQ"/>
</dbReference>